<proteinExistence type="evidence at transcript level"/>
<keyword evidence="3" id="KW-0418">Kinase</keyword>
<protein>
    <submittedName>
        <fullName evidence="3">Putative myristoylated alanine-rich c-kinase substrate</fullName>
    </submittedName>
</protein>
<feature type="compositionally biased region" description="Polar residues" evidence="1">
    <location>
        <begin position="51"/>
        <end position="60"/>
    </location>
</feature>
<feature type="chain" id="PRO_5005714439" evidence="2">
    <location>
        <begin position="23"/>
        <end position="124"/>
    </location>
</feature>
<dbReference type="GO" id="GO:0016301">
    <property type="term" value="F:kinase activity"/>
    <property type="evidence" value="ECO:0007669"/>
    <property type="project" value="UniProtKB-KW"/>
</dbReference>
<evidence type="ECO:0000256" key="1">
    <source>
        <dbReference type="SAM" id="MobiDB-lite"/>
    </source>
</evidence>
<keyword evidence="3" id="KW-0808">Transferase</keyword>
<dbReference type="EMBL" id="GANP01013522">
    <property type="protein sequence ID" value="JAB70946.1"/>
    <property type="molecule type" value="mRNA"/>
</dbReference>
<evidence type="ECO:0000313" key="3">
    <source>
        <dbReference type="EMBL" id="JAB70946.1"/>
    </source>
</evidence>
<reference evidence="3" key="1">
    <citation type="journal article" date="2015" name="Sci. Rep.">
        <title>Tissue- and time-dependent transcription in Ixodes ricinus salivary glands and midguts when blood feeding on the vertebrate host.</title>
        <authorList>
            <person name="Kotsyfakis M."/>
            <person name="Schwarz A."/>
            <person name="Erhart J."/>
            <person name="Ribeiro J.M."/>
        </authorList>
    </citation>
    <scope>NUCLEOTIDE SEQUENCE</scope>
    <source>
        <tissue evidence="3">Salivary gland and midgut</tissue>
    </source>
</reference>
<feature type="compositionally biased region" description="Polar residues" evidence="1">
    <location>
        <begin position="78"/>
        <end position="89"/>
    </location>
</feature>
<sequence>MFKLSFLIVFVLAGLCFGFLKGLPIRRASSEDSSPSGHGAVSGASGDGTVDQGNSEQGQEASADGSSGNGGASADNSQPGETSDNQGTNPEEKETPDAPNKTTKPIGEELPDFLGNLDTRKTMR</sequence>
<feature type="region of interest" description="Disordered" evidence="1">
    <location>
        <begin position="27"/>
        <end position="124"/>
    </location>
</feature>
<evidence type="ECO:0000256" key="2">
    <source>
        <dbReference type="SAM" id="SignalP"/>
    </source>
</evidence>
<name>V5ICK6_IXORI</name>
<dbReference type="AlphaFoldDB" id="V5ICK6"/>
<keyword evidence="2" id="KW-0732">Signal</keyword>
<organism evidence="3">
    <name type="scientific">Ixodes ricinus</name>
    <name type="common">Common tick</name>
    <name type="synonym">Acarus ricinus</name>
    <dbReference type="NCBI Taxonomy" id="34613"/>
    <lineage>
        <taxon>Eukaryota</taxon>
        <taxon>Metazoa</taxon>
        <taxon>Ecdysozoa</taxon>
        <taxon>Arthropoda</taxon>
        <taxon>Chelicerata</taxon>
        <taxon>Arachnida</taxon>
        <taxon>Acari</taxon>
        <taxon>Parasitiformes</taxon>
        <taxon>Ixodida</taxon>
        <taxon>Ixodoidea</taxon>
        <taxon>Ixodidae</taxon>
        <taxon>Ixodinae</taxon>
        <taxon>Ixodes</taxon>
    </lineage>
</organism>
<feature type="signal peptide" evidence="2">
    <location>
        <begin position="1"/>
        <end position="22"/>
    </location>
</feature>
<feature type="compositionally biased region" description="Low complexity" evidence="1">
    <location>
        <begin position="61"/>
        <end position="77"/>
    </location>
</feature>
<accession>V5ICK6</accession>